<dbReference type="AlphaFoldDB" id="A0A8E6L0Z0"/>
<organism evidence="1">
    <name type="scientific">Klebsiella pneumoniae</name>
    <dbReference type="NCBI Taxonomy" id="573"/>
    <lineage>
        <taxon>Bacteria</taxon>
        <taxon>Pseudomonadati</taxon>
        <taxon>Pseudomonadota</taxon>
        <taxon>Gammaproteobacteria</taxon>
        <taxon>Enterobacterales</taxon>
        <taxon>Enterobacteriaceae</taxon>
        <taxon>Klebsiella/Raoultella group</taxon>
        <taxon>Klebsiella</taxon>
        <taxon>Klebsiella pneumoniae complex</taxon>
    </lineage>
</organism>
<name>A0A8E6L0Z0_KLEPN</name>
<sequence length="41" mass="4797">MTINSSRLPAGFCLISNQERWVYHFPLSVALNSKCLERVEW</sequence>
<evidence type="ECO:0000313" key="1">
    <source>
        <dbReference type="EMBL" id="QVQ57445.1"/>
    </source>
</evidence>
<protein>
    <submittedName>
        <fullName evidence="1">Uncharacterized protein</fullName>
    </submittedName>
</protein>
<accession>A0A8E6L0Z0</accession>
<geneLocation type="plasmid" evidence="1">
    <name>pA1718-HI3</name>
</geneLocation>
<proteinExistence type="predicted"/>
<keyword evidence="1" id="KW-0614">Plasmid</keyword>
<dbReference type="EMBL" id="MW013142">
    <property type="protein sequence ID" value="QVQ57445.1"/>
    <property type="molecule type" value="Genomic_DNA"/>
</dbReference>
<reference evidence="1" key="1">
    <citation type="submission" date="2020-09" db="EMBL/GenBank/DDBJ databases">
        <authorList>
            <person name="Zhou D."/>
            <person name="Wang L."/>
        </authorList>
    </citation>
    <scope>NUCLEOTIDE SEQUENCE</scope>
    <source>
        <plasmid evidence="1">pA1718-HI3</plasmid>
    </source>
</reference>